<organism evidence="16 17">
    <name type="scientific">Cytospora chrysosperma</name>
    <name type="common">Cytospora canker fungus</name>
    <name type="synonym">Sphaeria chrysosperma</name>
    <dbReference type="NCBI Taxonomy" id="252740"/>
    <lineage>
        <taxon>Eukaryota</taxon>
        <taxon>Fungi</taxon>
        <taxon>Dikarya</taxon>
        <taxon>Ascomycota</taxon>
        <taxon>Pezizomycotina</taxon>
        <taxon>Sordariomycetes</taxon>
        <taxon>Sordariomycetidae</taxon>
        <taxon>Diaporthales</taxon>
        <taxon>Cytosporaceae</taxon>
        <taxon>Cytospora</taxon>
    </lineage>
</organism>
<dbReference type="SUPFAM" id="SSF57016">
    <property type="entry name" value="Plant lectins/antimicrobial peptides"/>
    <property type="match status" value="2"/>
</dbReference>
<sequence length="1095" mass="119835">MEPGTGRAAADDHTCAEGSPCKNGACCGASGVCGYGPAYCGNGCQSNCDAKAECGQYSADGTTTCPLNVCCSQYGFCGTTAEFCDPGSGCQSNCGNPSSPGSGGNVRSLVIGYYESWRAYGETCGTLNPSQIPVQALDILNFAFAYISPETFDIIPMVGEDGTSLDDAAARKLYLEVTSAKLRNPSMQVWLAIGGWTFNDNNTLFQPVFGQIASNSILRQEFARNLVNFMTEYGFDGVDFDWEYPGAPDRGGTDADVENYPLLLQAVRKAFNDYRHGAWGISFTAPSSYWYLRWFDLPALVDHVNFVNLMSYDLHGIWDKQNEIGNQILAHTNLTEVDLALELFWRNSIDPAMINLGIAFYGRSYTLTDAMCSEPGCKFSDPGAKGKCTQTAGYLSYREIMDKINEEEGSAAETWDEQAGVKMVVYNSNNWISYDDSTTFQQKVDFANERGLGGMLVWAIDQDDDGFNALQALTGKNIDSLVAESDTLGEFDLSRCYYTDCGRQCNEHTGFKEMTRLNYDEGRHGCPNSGKDSKQRALCCPPWGAPDPATCHWTKSCSDDCNAGEATLAIDDYGDGKWCMANYHQFCCPASNIDRAVKECSWVHGDCPTDKPQYLTWSGVSKLCCPSQPKFKSSTCNWHGSAGFCSNTNCPVGQVTVATSSWATPIKGSSVTSNGCYFGGHKSFCCDSPYGDADSSGILPVPLEDLFPEAEEIPASDEADFDVAMDGTWSWDIDPDETSFAWVVIVGPPENVQSLRKRDGSFLETFDCPNPAADDYGVQKFRVACMAGPDDVDHDCENLLLGGGVGELGTIARLPKECGPDEWVRVISFREIGNSTVPRHLAKRMIPGPYAKAYEIEYDYRIRDVAVSASDAIYVRIDSSTHEGYWANVVASDGVAKRDRVPGERKDWRESHMEWFRQHEMRKRGFGDLAWWKKIFQGLLTDGAVSSSEKADYRFESTLYQASISCPPNLDAKMKASVIGGLVADLDWGVSLIGTLKDTNFEQAYAYFSIKDFTANAQIYLEGEAQFTFESQEMHLLENFAPWGGSFNIKGLVTIGPFLDVTAQIDAIATLSGSFGSGTTISNSDVLGDNLNALT</sequence>
<keyword evidence="11" id="KW-0624">Polysaccharide degradation</keyword>
<feature type="disulfide bond" evidence="12">
    <location>
        <begin position="21"/>
        <end position="33"/>
    </location>
</feature>
<accession>A0A423W8L4</accession>
<dbReference type="PROSITE" id="PS51910">
    <property type="entry name" value="GH18_2"/>
    <property type="match status" value="1"/>
</dbReference>
<dbReference type="InterPro" id="IPR029070">
    <property type="entry name" value="Chitinase_insertion_sf"/>
</dbReference>
<dbReference type="PROSITE" id="PS01095">
    <property type="entry name" value="GH18_1"/>
    <property type="match status" value="1"/>
</dbReference>
<comment type="catalytic activity">
    <reaction evidence="1">
        <text>Random endo-hydrolysis of N-acetyl-beta-D-glucosaminide (1-&gt;4)-beta-linkages in chitin and chitodextrins.</text>
        <dbReference type="EC" id="3.2.1.14"/>
    </reaction>
</comment>
<dbReference type="PROSITE" id="PS00026">
    <property type="entry name" value="CHIT_BIND_I_1"/>
    <property type="match status" value="1"/>
</dbReference>
<dbReference type="Pfam" id="PF00187">
    <property type="entry name" value="Chitin_bind_1"/>
    <property type="match status" value="1"/>
</dbReference>
<dbReference type="Gene3D" id="3.30.60.10">
    <property type="entry name" value="Endochitinase-like"/>
    <property type="match status" value="2"/>
</dbReference>
<feature type="domain" description="Chitin-binding type-1" evidence="14">
    <location>
        <begin position="51"/>
        <end position="96"/>
    </location>
</feature>
<dbReference type="PANTHER" id="PTHR11177:SF397">
    <property type="entry name" value="CHITINASE"/>
    <property type="match status" value="1"/>
</dbReference>
<keyword evidence="17" id="KW-1185">Reference proteome</keyword>
<dbReference type="InterPro" id="IPR050314">
    <property type="entry name" value="Glycosyl_Hydrlase_18"/>
</dbReference>
<feature type="domain" description="Chitin-binding type-1" evidence="14">
    <location>
        <begin position="12"/>
        <end position="50"/>
    </location>
</feature>
<evidence type="ECO:0000256" key="3">
    <source>
        <dbReference type="ARBA" id="ARBA00008682"/>
    </source>
</evidence>
<feature type="disulfide bond" evidence="12">
    <location>
        <begin position="44"/>
        <end position="48"/>
    </location>
</feature>
<evidence type="ECO:0000256" key="13">
    <source>
        <dbReference type="RuleBase" id="RU000489"/>
    </source>
</evidence>
<feature type="disulfide bond" evidence="12">
    <location>
        <begin position="90"/>
        <end position="94"/>
    </location>
</feature>
<evidence type="ECO:0000256" key="10">
    <source>
        <dbReference type="ARBA" id="ARBA00023295"/>
    </source>
</evidence>
<dbReference type="SUPFAM" id="SSF54556">
    <property type="entry name" value="Chitinase insertion domain"/>
    <property type="match status" value="1"/>
</dbReference>
<feature type="domain" description="GH18" evidence="15">
    <location>
        <begin position="108"/>
        <end position="477"/>
    </location>
</feature>
<dbReference type="GO" id="GO:0005576">
    <property type="term" value="C:extracellular region"/>
    <property type="evidence" value="ECO:0007669"/>
    <property type="project" value="UniProtKB-SubCell"/>
</dbReference>
<evidence type="ECO:0000256" key="8">
    <source>
        <dbReference type="ARBA" id="ARBA00023024"/>
    </source>
</evidence>
<dbReference type="SUPFAM" id="SSF51445">
    <property type="entry name" value="(Trans)glycosidases"/>
    <property type="match status" value="1"/>
</dbReference>
<dbReference type="SMART" id="SM00636">
    <property type="entry name" value="Glyco_18"/>
    <property type="match status" value="1"/>
</dbReference>
<evidence type="ECO:0000256" key="4">
    <source>
        <dbReference type="ARBA" id="ARBA00012729"/>
    </source>
</evidence>
<dbReference type="InterPro" id="IPR036861">
    <property type="entry name" value="Endochitinase-like_sf"/>
</dbReference>
<evidence type="ECO:0000313" key="16">
    <source>
        <dbReference type="EMBL" id="ROV99663.1"/>
    </source>
</evidence>
<evidence type="ECO:0000256" key="6">
    <source>
        <dbReference type="ARBA" id="ARBA00022669"/>
    </source>
</evidence>
<keyword evidence="9" id="KW-0119">Carbohydrate metabolism</keyword>
<dbReference type="EC" id="3.2.1.14" evidence="4"/>
<dbReference type="InterPro" id="IPR001002">
    <property type="entry name" value="Chitin-bd_1"/>
</dbReference>
<feature type="disulfide bond" evidence="12">
    <location>
        <begin position="65"/>
        <end position="77"/>
    </location>
</feature>
<dbReference type="EMBL" id="LJZO01000010">
    <property type="protein sequence ID" value="ROV99663.1"/>
    <property type="molecule type" value="Genomic_DNA"/>
</dbReference>
<dbReference type="SMART" id="SM00270">
    <property type="entry name" value="ChtBD1"/>
    <property type="match status" value="2"/>
</dbReference>
<keyword evidence="7 13" id="KW-0378">Hydrolase</keyword>
<dbReference type="PROSITE" id="PS50941">
    <property type="entry name" value="CHIT_BIND_I_2"/>
    <property type="match status" value="2"/>
</dbReference>
<evidence type="ECO:0000256" key="11">
    <source>
        <dbReference type="ARBA" id="ARBA00023326"/>
    </source>
</evidence>
<comment type="similarity">
    <text evidence="3">Belongs to the glycosyl hydrolase 18 family. Chitinase class V subfamily.</text>
</comment>
<dbReference type="Pfam" id="PF00704">
    <property type="entry name" value="Glyco_hydro_18"/>
    <property type="match status" value="1"/>
</dbReference>
<keyword evidence="6 12" id="KW-0147">Chitin-binding</keyword>
<keyword evidence="5" id="KW-0964">Secreted</keyword>
<comment type="caution">
    <text evidence="12">Lacks conserved residue(s) required for the propagation of feature annotation.</text>
</comment>
<dbReference type="GO" id="GO:0000272">
    <property type="term" value="P:polysaccharide catabolic process"/>
    <property type="evidence" value="ECO:0007669"/>
    <property type="project" value="UniProtKB-KW"/>
</dbReference>
<comment type="subcellular location">
    <subcellularLocation>
        <location evidence="2">Secreted</location>
    </subcellularLocation>
</comment>
<comment type="caution">
    <text evidence="16">The sequence shown here is derived from an EMBL/GenBank/DDBJ whole genome shotgun (WGS) entry which is preliminary data.</text>
</comment>
<evidence type="ECO:0000259" key="15">
    <source>
        <dbReference type="PROSITE" id="PS51910"/>
    </source>
</evidence>
<dbReference type="CDD" id="cd00035">
    <property type="entry name" value="ChtBD1"/>
    <property type="match status" value="2"/>
</dbReference>
<evidence type="ECO:0000256" key="1">
    <source>
        <dbReference type="ARBA" id="ARBA00000822"/>
    </source>
</evidence>
<dbReference type="OrthoDB" id="73875at2759"/>
<dbReference type="InterPro" id="IPR001223">
    <property type="entry name" value="Glyco_hydro18_cat"/>
</dbReference>
<evidence type="ECO:0000256" key="12">
    <source>
        <dbReference type="PROSITE-ProRule" id="PRU00261"/>
    </source>
</evidence>
<dbReference type="Gene3D" id="3.20.20.80">
    <property type="entry name" value="Glycosidases"/>
    <property type="match status" value="1"/>
</dbReference>
<dbReference type="InterPro" id="IPR001579">
    <property type="entry name" value="Glyco_hydro_18_chit_AS"/>
</dbReference>
<dbReference type="GO" id="GO:0008061">
    <property type="term" value="F:chitin binding"/>
    <property type="evidence" value="ECO:0007669"/>
    <property type="project" value="UniProtKB-UniRule"/>
</dbReference>
<feature type="disulfide bond" evidence="12">
    <location>
        <begin position="70"/>
        <end position="84"/>
    </location>
</feature>
<dbReference type="Gene3D" id="3.10.50.10">
    <property type="match status" value="1"/>
</dbReference>
<keyword evidence="8" id="KW-0146">Chitin degradation</keyword>
<dbReference type="PANTHER" id="PTHR11177">
    <property type="entry name" value="CHITINASE"/>
    <property type="match status" value="1"/>
</dbReference>
<evidence type="ECO:0000256" key="2">
    <source>
        <dbReference type="ARBA" id="ARBA00004613"/>
    </source>
</evidence>
<dbReference type="Proteomes" id="UP000284375">
    <property type="component" value="Unassembled WGS sequence"/>
</dbReference>
<dbReference type="GO" id="GO:0008843">
    <property type="term" value="F:endochitinase activity"/>
    <property type="evidence" value="ECO:0007669"/>
    <property type="project" value="UniProtKB-EC"/>
</dbReference>
<evidence type="ECO:0000259" key="14">
    <source>
        <dbReference type="PROSITE" id="PS50941"/>
    </source>
</evidence>
<dbReference type="STRING" id="252740.A0A423W8L4"/>
<evidence type="ECO:0000256" key="9">
    <source>
        <dbReference type="ARBA" id="ARBA00023277"/>
    </source>
</evidence>
<dbReference type="GO" id="GO:0006032">
    <property type="term" value="P:chitin catabolic process"/>
    <property type="evidence" value="ECO:0007669"/>
    <property type="project" value="UniProtKB-KW"/>
</dbReference>
<keyword evidence="10 13" id="KW-0326">Glycosidase</keyword>
<feature type="disulfide bond" evidence="12">
    <location>
        <begin position="26"/>
        <end position="40"/>
    </location>
</feature>
<proteinExistence type="inferred from homology"/>
<dbReference type="InterPro" id="IPR017853">
    <property type="entry name" value="GH"/>
</dbReference>
<keyword evidence="12" id="KW-1015">Disulfide bond</keyword>
<dbReference type="InterPro" id="IPR011583">
    <property type="entry name" value="Chitinase_II/V-like_cat"/>
</dbReference>
<protein>
    <recommendedName>
        <fullName evidence="4">chitinase</fullName>
        <ecNumber evidence="4">3.2.1.14</ecNumber>
    </recommendedName>
</protein>
<dbReference type="InterPro" id="IPR018371">
    <property type="entry name" value="Chitin-binding_1_CS"/>
</dbReference>
<dbReference type="AlphaFoldDB" id="A0A423W8L4"/>
<name>A0A423W8L4_CYTCH</name>
<evidence type="ECO:0000313" key="17">
    <source>
        <dbReference type="Proteomes" id="UP000284375"/>
    </source>
</evidence>
<evidence type="ECO:0000256" key="7">
    <source>
        <dbReference type="ARBA" id="ARBA00022801"/>
    </source>
</evidence>
<evidence type="ECO:0000256" key="5">
    <source>
        <dbReference type="ARBA" id="ARBA00022525"/>
    </source>
</evidence>
<gene>
    <name evidence="16" type="ORF">VSDG_03081</name>
</gene>
<reference evidence="16 17" key="1">
    <citation type="submission" date="2015-09" db="EMBL/GenBank/DDBJ databases">
        <title>Host preference determinants of Valsa canker pathogens revealed by comparative genomics.</title>
        <authorList>
            <person name="Yin Z."/>
            <person name="Huang L."/>
        </authorList>
    </citation>
    <scope>NUCLEOTIDE SEQUENCE [LARGE SCALE GENOMIC DNA]</scope>
    <source>
        <strain evidence="16 17">YSFL</strain>
    </source>
</reference>